<protein>
    <recommendedName>
        <fullName evidence="6">Transmembrane protein</fullName>
    </recommendedName>
</protein>
<dbReference type="EMBL" id="FN554969">
    <property type="protein sequence ID" value="CBH11585.1"/>
    <property type="molecule type" value="Genomic_DNA"/>
</dbReference>
<evidence type="ECO:0000313" key="4">
    <source>
        <dbReference type="EMBL" id="CBH11585.1"/>
    </source>
</evidence>
<evidence type="ECO:0000256" key="3">
    <source>
        <dbReference type="SAM" id="SignalP"/>
    </source>
</evidence>
<proteinExistence type="predicted"/>
<keyword evidence="2" id="KW-0472">Membrane</keyword>
<dbReference type="Proteomes" id="UP000002316">
    <property type="component" value="Chromosome 6"/>
</dbReference>
<accession>C9ZQA5</accession>
<reference evidence="5" key="1">
    <citation type="journal article" date="2010" name="PLoS Negl. Trop. Dis.">
        <title>The genome sequence of Trypanosoma brucei gambiense, causative agent of chronic human african trypanosomiasis.</title>
        <authorList>
            <person name="Jackson A.P."/>
            <person name="Sanders M."/>
            <person name="Berry A."/>
            <person name="McQuillan J."/>
            <person name="Aslett M.A."/>
            <person name="Quail M.A."/>
            <person name="Chukualim B."/>
            <person name="Capewell P."/>
            <person name="MacLeod A."/>
            <person name="Melville S.E."/>
            <person name="Gibson W."/>
            <person name="Barry J.D."/>
            <person name="Berriman M."/>
            <person name="Hertz-Fowler C."/>
        </authorList>
    </citation>
    <scope>NUCLEOTIDE SEQUENCE [LARGE SCALE GENOMIC DNA]</scope>
    <source>
        <strain evidence="5">MHOM/CI/86/DAL972</strain>
    </source>
</reference>
<dbReference type="KEGG" id="tbg:TbgDal_VI650"/>
<name>C9ZQA5_TRYB9</name>
<evidence type="ECO:0008006" key="6">
    <source>
        <dbReference type="Google" id="ProtNLM"/>
    </source>
</evidence>
<keyword evidence="3" id="KW-0732">Signal</keyword>
<feature type="transmembrane region" description="Helical" evidence="2">
    <location>
        <begin position="461"/>
        <end position="483"/>
    </location>
</feature>
<organism evidence="4 5">
    <name type="scientific">Trypanosoma brucei gambiense (strain MHOM/CI/86/DAL972)</name>
    <dbReference type="NCBI Taxonomy" id="679716"/>
    <lineage>
        <taxon>Eukaryota</taxon>
        <taxon>Discoba</taxon>
        <taxon>Euglenozoa</taxon>
        <taxon>Kinetoplastea</taxon>
        <taxon>Metakinetoplastina</taxon>
        <taxon>Trypanosomatida</taxon>
        <taxon>Trypanosomatidae</taxon>
        <taxon>Trypanosoma</taxon>
    </lineage>
</organism>
<evidence type="ECO:0000256" key="1">
    <source>
        <dbReference type="SAM" id="MobiDB-lite"/>
    </source>
</evidence>
<feature type="chain" id="PRO_5003005428" description="Transmembrane protein" evidence="3">
    <location>
        <begin position="19"/>
        <end position="536"/>
    </location>
</feature>
<keyword evidence="2" id="KW-0812">Transmembrane</keyword>
<keyword evidence="2" id="KW-1133">Transmembrane helix</keyword>
<dbReference type="VEuPathDB" id="TriTrypDB:Tbg972.6.650"/>
<feature type="signal peptide" evidence="3">
    <location>
        <begin position="1"/>
        <end position="18"/>
    </location>
</feature>
<dbReference type="OrthoDB" id="273807at2759"/>
<evidence type="ECO:0000313" key="5">
    <source>
        <dbReference type="Proteomes" id="UP000002316"/>
    </source>
</evidence>
<gene>
    <name evidence="4" type="ORF">TbgDal_VI650</name>
</gene>
<feature type="region of interest" description="Disordered" evidence="1">
    <location>
        <begin position="214"/>
        <end position="242"/>
    </location>
</feature>
<evidence type="ECO:0000256" key="2">
    <source>
        <dbReference type="SAM" id="Phobius"/>
    </source>
</evidence>
<sequence>MWCQCCLWWLDHLSVRRCITPLFVFNEIKAAYFFLGEKCERPRLSPSICSHVHTHGVASSPLLVSCTFEGCVMVYILAHDVVLCLLLDRHGDPTAVQSFVQNKWDSLRETQLPSTMSLVCWLWHSLKAKRGQQSGEMDEDEVGDGIRVATVPGGNSPIETPYRARNAVEPSHAEFVESPTLATSTSDCYPESTPLTSRVAKLTVKQVLQWVKKARPTSDGHESHFAGEADEPSNHTSRERNVTTRCRTAEDLWVLTRLVALVRHAVATLMRQLLPLSCQTNGQRCDQAEEEEIEEDDHSRFTDFPHECVVLVPLHVCRSIRGLSLRQVIAICTQKQTVLSEWSKSRRSVSFIINPALPPTNNPHRAEKNKRLDKIQQAVFAQYYESMAHSSNRRANGAFDPVIPLHQDGAQGLQNRKQEESFSSFLRGASIGFDMQLMALSGGAVGYYLGYVRGRPANDCIVYATVGLVLMLLVDALLLILMLRRQDESLRRERQNRWKWLQPIGRDEKKSQRGEDYHAEGRGSVVAAALNAKKNA</sequence>
<feature type="compositionally biased region" description="Basic and acidic residues" evidence="1">
    <location>
        <begin position="216"/>
        <end position="242"/>
    </location>
</feature>
<dbReference type="AlphaFoldDB" id="C9ZQA5"/>
<dbReference type="RefSeq" id="XP_011773870.1">
    <property type="nucleotide sequence ID" value="XM_011775568.1"/>
</dbReference>
<dbReference type="GeneID" id="23862187"/>